<dbReference type="RefSeq" id="WP_268073224.1">
    <property type="nucleotide sequence ID" value="NZ_CP109965.1"/>
</dbReference>
<organism evidence="1 2">
    <name type="scientific">Catenovulum adriaticum</name>
    <dbReference type="NCBI Taxonomy" id="2984846"/>
    <lineage>
        <taxon>Bacteria</taxon>
        <taxon>Pseudomonadati</taxon>
        <taxon>Pseudomonadota</taxon>
        <taxon>Gammaproteobacteria</taxon>
        <taxon>Alteromonadales</taxon>
        <taxon>Alteromonadaceae</taxon>
        <taxon>Catenovulum</taxon>
    </lineage>
</organism>
<dbReference type="EMBL" id="CP109965">
    <property type="protein sequence ID" value="WAJ69067.1"/>
    <property type="molecule type" value="Genomic_DNA"/>
</dbReference>
<keyword evidence="2" id="KW-1185">Reference proteome</keyword>
<accession>A0ABY7AHH2</accession>
<reference evidence="1" key="1">
    <citation type="submission" date="2022-10" db="EMBL/GenBank/DDBJ databases">
        <title>Catenovulum adriacola sp. nov. isolated in the Harbour of Susak.</title>
        <authorList>
            <person name="Schoch T."/>
            <person name="Reich S.J."/>
            <person name="Stoeferle S."/>
            <person name="Flaiz M."/>
            <person name="Kazda M."/>
            <person name="Riedel C.U."/>
            <person name="Duerre P."/>
        </authorList>
    </citation>
    <scope>NUCLEOTIDE SEQUENCE</scope>
    <source>
        <strain evidence="1">TS8</strain>
    </source>
</reference>
<name>A0ABY7AHH2_9ALTE</name>
<evidence type="ECO:0000313" key="2">
    <source>
        <dbReference type="Proteomes" id="UP001163726"/>
    </source>
</evidence>
<protein>
    <submittedName>
        <fullName evidence="1">Uncharacterized protein</fullName>
    </submittedName>
</protein>
<sequence length="367" mass="42310">MNNHYWLKGVFIFNLINACVLTHTQVHATEIEMFAYSNSYSNALPLKELVEDKWKSKPSSHSDLAYSTNSLGIQYQAKHWYFSLGKRLDLIANASPDSVLALYQDKLDKPFSIEKTYQLDIELEQMEAEFVSVGYQYWAENWQLLPIVSYYQLDKMRESQLNGTVEVNQQGDFLGRVTFGEYYTEQNLLKRPYDHWRQDGKGISLTVKFNYQWGDNLYLSANGYDLLSRLEFKNTGFSSGVLDTNNTYRPELGLNSIGPLFSGVETESDTSLKLNTRYELKLDYNTPASGQLWLSAHAERFAGHQRLWLGGYKQGQQIKYQLAFDVLNAVGQIGLQVPYLKLNLALDKLDVKQAKQFKLAAAFYYQW</sequence>
<gene>
    <name evidence="1" type="ORF">OLW01_07630</name>
</gene>
<proteinExistence type="predicted"/>
<evidence type="ECO:0000313" key="1">
    <source>
        <dbReference type="EMBL" id="WAJ69067.1"/>
    </source>
</evidence>
<dbReference type="Proteomes" id="UP001163726">
    <property type="component" value="Chromosome"/>
</dbReference>